<keyword evidence="2" id="KW-1185">Reference proteome</keyword>
<organism evidence="1 2">
    <name type="scientific">Eumeta variegata</name>
    <name type="common">Bagworm moth</name>
    <name type="synonym">Eumeta japonica</name>
    <dbReference type="NCBI Taxonomy" id="151549"/>
    <lineage>
        <taxon>Eukaryota</taxon>
        <taxon>Metazoa</taxon>
        <taxon>Ecdysozoa</taxon>
        <taxon>Arthropoda</taxon>
        <taxon>Hexapoda</taxon>
        <taxon>Insecta</taxon>
        <taxon>Pterygota</taxon>
        <taxon>Neoptera</taxon>
        <taxon>Endopterygota</taxon>
        <taxon>Lepidoptera</taxon>
        <taxon>Glossata</taxon>
        <taxon>Ditrysia</taxon>
        <taxon>Tineoidea</taxon>
        <taxon>Psychidae</taxon>
        <taxon>Oiketicinae</taxon>
        <taxon>Eumeta</taxon>
    </lineage>
</organism>
<evidence type="ECO:0000313" key="2">
    <source>
        <dbReference type="Proteomes" id="UP000299102"/>
    </source>
</evidence>
<comment type="caution">
    <text evidence="1">The sequence shown here is derived from an EMBL/GenBank/DDBJ whole genome shotgun (WGS) entry which is preliminary data.</text>
</comment>
<dbReference type="Proteomes" id="UP000299102">
    <property type="component" value="Unassembled WGS sequence"/>
</dbReference>
<accession>A0A4C1WSF6</accession>
<reference evidence="1 2" key="1">
    <citation type="journal article" date="2019" name="Commun. Biol.">
        <title>The bagworm genome reveals a unique fibroin gene that provides high tensile strength.</title>
        <authorList>
            <person name="Kono N."/>
            <person name="Nakamura H."/>
            <person name="Ohtoshi R."/>
            <person name="Tomita M."/>
            <person name="Numata K."/>
            <person name="Arakawa K."/>
        </authorList>
    </citation>
    <scope>NUCLEOTIDE SEQUENCE [LARGE SCALE GENOMIC DNA]</scope>
</reference>
<dbReference type="AlphaFoldDB" id="A0A4C1WSF6"/>
<name>A0A4C1WSF6_EUMVA</name>
<protein>
    <submittedName>
        <fullName evidence="1">Uncharacterized protein</fullName>
    </submittedName>
</protein>
<dbReference type="EMBL" id="BGZK01000615">
    <property type="protein sequence ID" value="GBP53065.1"/>
    <property type="molecule type" value="Genomic_DNA"/>
</dbReference>
<sequence>MEPSVKEFSHTFGENCSQLDPIHNAQAEKIRAQAARRRMSGPLAPSAVGAAARGRQLSALSEPRAESFNLNRRRLIRTVRCLAE</sequence>
<gene>
    <name evidence="1" type="ORF">EVAR_43351_1</name>
</gene>
<evidence type="ECO:0000313" key="1">
    <source>
        <dbReference type="EMBL" id="GBP53065.1"/>
    </source>
</evidence>
<proteinExistence type="predicted"/>